<dbReference type="SUPFAM" id="SSF54001">
    <property type="entry name" value="Cysteine proteinases"/>
    <property type="match status" value="1"/>
</dbReference>
<dbReference type="InterPro" id="IPR038765">
    <property type="entry name" value="Papain-like_cys_pep_sf"/>
</dbReference>
<dbReference type="CDD" id="cd00121">
    <property type="entry name" value="MATH"/>
    <property type="match status" value="1"/>
</dbReference>
<reference evidence="11 12" key="1">
    <citation type="journal article" date="2024" name="Nat. Commun.">
        <title>Phylogenomics reveals the evolutionary origins of lichenization in chlorophyte algae.</title>
        <authorList>
            <person name="Puginier C."/>
            <person name="Libourel C."/>
            <person name="Otte J."/>
            <person name="Skaloud P."/>
            <person name="Haon M."/>
            <person name="Grisel S."/>
            <person name="Petersen M."/>
            <person name="Berrin J.G."/>
            <person name="Delaux P.M."/>
            <person name="Dal Grande F."/>
            <person name="Keller J."/>
        </authorList>
    </citation>
    <scope>NUCLEOTIDE SEQUENCE [LARGE SCALE GENOMIC DNA]</scope>
    <source>
        <strain evidence="11 12">SAG 216-7</strain>
    </source>
</reference>
<proteinExistence type="inferred from homology"/>
<keyword evidence="6" id="KW-0378">Hydrolase</keyword>
<dbReference type="EMBL" id="JALJOT010000003">
    <property type="protein sequence ID" value="KAK9916224.1"/>
    <property type="molecule type" value="Genomic_DNA"/>
</dbReference>
<dbReference type="InterPro" id="IPR001394">
    <property type="entry name" value="Peptidase_C19_UCH"/>
</dbReference>
<evidence type="ECO:0000259" key="10">
    <source>
        <dbReference type="PROSITE" id="PS50235"/>
    </source>
</evidence>
<comment type="caution">
    <text evidence="11">The sequence shown here is derived from an EMBL/GenBank/DDBJ whole genome shotgun (WGS) entry which is preliminary data.</text>
</comment>
<dbReference type="PROSITE" id="PS50235">
    <property type="entry name" value="USP_3"/>
    <property type="match status" value="1"/>
</dbReference>
<dbReference type="Proteomes" id="UP001491310">
    <property type="component" value="Unassembled WGS sequence"/>
</dbReference>
<evidence type="ECO:0000256" key="6">
    <source>
        <dbReference type="ARBA" id="ARBA00022801"/>
    </source>
</evidence>
<dbReference type="PROSITE" id="PS00973">
    <property type="entry name" value="USP_2"/>
    <property type="match status" value="1"/>
</dbReference>
<dbReference type="Gene3D" id="2.60.210.10">
    <property type="entry name" value="Apoptosis, Tumor Necrosis Factor Receptor Associated Protein 2, Chain A"/>
    <property type="match status" value="1"/>
</dbReference>
<dbReference type="InterPro" id="IPR028889">
    <property type="entry name" value="USP"/>
</dbReference>
<evidence type="ECO:0000259" key="9">
    <source>
        <dbReference type="PROSITE" id="PS50144"/>
    </source>
</evidence>
<dbReference type="EC" id="3.4.19.12" evidence="3"/>
<evidence type="ECO:0000313" key="11">
    <source>
        <dbReference type="EMBL" id="KAK9916224.1"/>
    </source>
</evidence>
<dbReference type="Gene3D" id="3.10.20.90">
    <property type="entry name" value="Phosphatidylinositol 3-kinase Catalytic Subunit, Chain A, domain 1"/>
    <property type="match status" value="2"/>
</dbReference>
<feature type="domain" description="MATH" evidence="9">
    <location>
        <begin position="50"/>
        <end position="178"/>
    </location>
</feature>
<dbReference type="InterPro" id="IPR002083">
    <property type="entry name" value="MATH/TRAF_dom"/>
</dbReference>
<keyword evidence="7" id="KW-0788">Thiol protease</keyword>
<evidence type="ECO:0000256" key="2">
    <source>
        <dbReference type="ARBA" id="ARBA00009085"/>
    </source>
</evidence>
<feature type="domain" description="USP" evidence="10">
    <location>
        <begin position="197"/>
        <end position="517"/>
    </location>
</feature>
<dbReference type="InterPro" id="IPR050164">
    <property type="entry name" value="Peptidase_C19"/>
</dbReference>
<dbReference type="PANTHER" id="PTHR24006:SF644">
    <property type="entry name" value="UBIQUITIN CARBOXYL-TERMINAL HYDROLASE 7"/>
    <property type="match status" value="1"/>
</dbReference>
<dbReference type="Pfam" id="PF22486">
    <property type="entry name" value="MATH_2"/>
    <property type="match status" value="1"/>
</dbReference>
<dbReference type="InterPro" id="IPR029346">
    <property type="entry name" value="USP_C"/>
</dbReference>
<name>A0ABR2YWG0_9CHLO</name>
<evidence type="ECO:0000256" key="3">
    <source>
        <dbReference type="ARBA" id="ARBA00012759"/>
    </source>
</evidence>
<dbReference type="CDD" id="cd02659">
    <property type="entry name" value="peptidase_C19C"/>
    <property type="match status" value="1"/>
</dbReference>
<organism evidence="11 12">
    <name type="scientific">Coccomyxa subellipsoidea</name>
    <dbReference type="NCBI Taxonomy" id="248742"/>
    <lineage>
        <taxon>Eukaryota</taxon>
        <taxon>Viridiplantae</taxon>
        <taxon>Chlorophyta</taxon>
        <taxon>core chlorophytes</taxon>
        <taxon>Trebouxiophyceae</taxon>
        <taxon>Trebouxiophyceae incertae sedis</taxon>
        <taxon>Coccomyxaceae</taxon>
        <taxon>Coccomyxa</taxon>
    </lineage>
</organism>
<dbReference type="InterPro" id="IPR018200">
    <property type="entry name" value="USP_CS"/>
</dbReference>
<dbReference type="Gene3D" id="3.90.70.10">
    <property type="entry name" value="Cysteine proteinases"/>
    <property type="match status" value="1"/>
</dbReference>
<evidence type="ECO:0000256" key="8">
    <source>
        <dbReference type="SAM" id="MobiDB-lite"/>
    </source>
</evidence>
<sequence>MTEDGIDDNMQEPLIEEVPDETEPMEGVATITELSGAEVEEEKQSLPAHEGAFTWKIHRFSQITDLKIFSESFTAGNYPWNILMFPRGNREGANAAMSLYLNAADADAAPVGWMRRASFKLTVVNQLLPDQSVTKDATHNFSSSGVDWGFTSFMNLRELVDPKRGFLVDDTLTVTAHVVMDKTDNLFYDSKKETGFVGLKNQGATCYMNSLLQFLYNINYFRQAVYHMPTAEEDIAKSIPLALQSLFYKLQFGENGVSTKDLTKSFGWDSYDAFMQHDVQELNRVLQEKLEDKMKGTKVEGTIGQLFEGHMHMFIECINVDYKSTRQESFMDLQLDVKGCKNIYDSFDKYCEVEVMDGQNQYKTDDHGLQDARKGVLFDDFPPVLQLQLKRFEYDFRRDIMVKINDRYEFPDELDLDHEEGKYLSENADRSVRNLYRLHSVLVHSGGVHGGHYYAFIRPDGKQWFKFDDEKVSVEDAKKALNEQYGGEDENSPPGTGFNTFKFTKYSNAYMLVYVRTSHWDKIMCEVGKSDIQDHVRMRLEAEREEKEQRKREKQEAHLYTVFRIVTDQDITAQIGQNRWFDLADQEKVKNFRVKKQTLFGDFRKLVAEELGVPVEQQRFWTFAKRQNGTLRPARALQASEDEVRVTDVKDSPGLSSRLQQPQTIALFLETPVAPATELPPINKTFILLFLKFYNPKTQSLQYIGRIFASKTQRFMDLYPLLLKRAGLPEGTKLSIYEEIKFDPTVMVDLQNPSHSLANAQLEDGDILCLQEQPSEDDMEDLPYPTVKEYMIWVRNRMTVTFRRLDQPKEAGIVLELSRDLDYDGIALALTEALTKAGQAEALGLNDPALLRFTGQQPFVNAPKLQPLKWHGFDTLQAIMTHYSNVLDSVFYEVLDIPLRELEQLKTLTVNYHGEKTEQVSSHNVRLPKDSSVADVLEALRMQLPEDKRPAALRLLEVFYSKIYKVFAPDEKIDTINDRYWQVRAEAIPEEEMDPPQSTRRIYAYHVNPELTNNVNFGNPFILQIGEEETLADIKPRIQAKLGVSQEEFVKWKFAFMTNLRQPDYLEDEDVVALRFARQSATHGVSTETSYLGMEHADTGPKRPHPNSNRFSQYERPVKIYN</sequence>
<accession>A0ABR2YWG0</accession>
<comment type="similarity">
    <text evidence="2">Belongs to the peptidase C19 family.</text>
</comment>
<dbReference type="InterPro" id="IPR024729">
    <property type="entry name" value="USP7_ICP0-binding_dom"/>
</dbReference>
<evidence type="ECO:0000313" key="12">
    <source>
        <dbReference type="Proteomes" id="UP001491310"/>
    </source>
</evidence>
<evidence type="ECO:0000256" key="4">
    <source>
        <dbReference type="ARBA" id="ARBA00022670"/>
    </source>
</evidence>
<evidence type="ECO:0000256" key="1">
    <source>
        <dbReference type="ARBA" id="ARBA00000707"/>
    </source>
</evidence>
<keyword evidence="4" id="KW-0645">Protease</keyword>
<dbReference type="Pfam" id="PF14533">
    <property type="entry name" value="USP7_C2"/>
    <property type="match status" value="1"/>
</dbReference>
<protein>
    <recommendedName>
        <fullName evidence="3">ubiquitinyl hydrolase 1</fullName>
        <ecNumber evidence="3">3.4.19.12</ecNumber>
    </recommendedName>
</protein>
<dbReference type="Pfam" id="PF00443">
    <property type="entry name" value="UCH"/>
    <property type="match status" value="1"/>
</dbReference>
<dbReference type="Pfam" id="PF12436">
    <property type="entry name" value="USP7_ICP0_bdg"/>
    <property type="match status" value="1"/>
</dbReference>
<dbReference type="PROSITE" id="PS00972">
    <property type="entry name" value="USP_1"/>
    <property type="match status" value="1"/>
</dbReference>
<evidence type="ECO:0000256" key="7">
    <source>
        <dbReference type="ARBA" id="ARBA00022807"/>
    </source>
</evidence>
<dbReference type="PROSITE" id="PS50144">
    <property type="entry name" value="MATH"/>
    <property type="match status" value="1"/>
</dbReference>
<keyword evidence="12" id="KW-1185">Reference proteome</keyword>
<keyword evidence="5" id="KW-0833">Ubl conjugation pathway</keyword>
<gene>
    <name evidence="11" type="ORF">WJX75_000227</name>
</gene>
<evidence type="ECO:0000256" key="5">
    <source>
        <dbReference type="ARBA" id="ARBA00022786"/>
    </source>
</evidence>
<feature type="region of interest" description="Disordered" evidence="8">
    <location>
        <begin position="1085"/>
        <end position="1122"/>
    </location>
</feature>
<dbReference type="SUPFAM" id="SSF49599">
    <property type="entry name" value="TRAF domain-like"/>
    <property type="match status" value="1"/>
</dbReference>
<dbReference type="InterPro" id="IPR008974">
    <property type="entry name" value="TRAF-like"/>
</dbReference>
<dbReference type="SMART" id="SM00061">
    <property type="entry name" value="MATH"/>
    <property type="match status" value="1"/>
</dbReference>
<comment type="catalytic activity">
    <reaction evidence="1">
        <text>Thiol-dependent hydrolysis of ester, thioester, amide, peptide and isopeptide bonds formed by the C-terminal Gly of ubiquitin (a 76-residue protein attached to proteins as an intracellular targeting signal).</text>
        <dbReference type="EC" id="3.4.19.12"/>
    </reaction>
</comment>
<dbReference type="PANTHER" id="PTHR24006">
    <property type="entry name" value="UBIQUITIN CARBOXYL-TERMINAL HYDROLASE"/>
    <property type="match status" value="1"/>
</dbReference>